<dbReference type="Pfam" id="PF00254">
    <property type="entry name" value="FKBP_C"/>
    <property type="match status" value="1"/>
</dbReference>
<accession>A0A382Q3K3</accession>
<keyword evidence="6" id="KW-0697">Rotamase</keyword>
<evidence type="ECO:0000256" key="8">
    <source>
        <dbReference type="ARBA" id="ARBA00023235"/>
    </source>
</evidence>
<dbReference type="InterPro" id="IPR046357">
    <property type="entry name" value="PPIase_dom_sf"/>
</dbReference>
<dbReference type="AlphaFoldDB" id="A0A382Q3K3"/>
<evidence type="ECO:0000259" key="9">
    <source>
        <dbReference type="PROSITE" id="PS50059"/>
    </source>
</evidence>
<evidence type="ECO:0000256" key="2">
    <source>
        <dbReference type="ARBA" id="ARBA00004496"/>
    </source>
</evidence>
<dbReference type="GO" id="GO:0003755">
    <property type="term" value="F:peptidyl-prolyl cis-trans isomerase activity"/>
    <property type="evidence" value="ECO:0007669"/>
    <property type="project" value="UniProtKB-KW"/>
</dbReference>
<evidence type="ECO:0000256" key="3">
    <source>
        <dbReference type="ARBA" id="ARBA00006577"/>
    </source>
</evidence>
<protein>
    <recommendedName>
        <fullName evidence="4">peptidylprolyl isomerase</fullName>
        <ecNumber evidence="4">5.2.1.8</ecNumber>
    </recommendedName>
</protein>
<name>A0A382Q3K3_9ZZZZ</name>
<comment type="similarity">
    <text evidence="3">Belongs to the FKBP-type PPIase family.</text>
</comment>
<reference evidence="10" key="1">
    <citation type="submission" date="2018-05" db="EMBL/GenBank/DDBJ databases">
        <authorList>
            <person name="Lanie J.A."/>
            <person name="Ng W.-L."/>
            <person name="Kazmierczak K.M."/>
            <person name="Andrzejewski T.M."/>
            <person name="Davidsen T.M."/>
            <person name="Wayne K.J."/>
            <person name="Tettelin H."/>
            <person name="Glass J.I."/>
            <person name="Rusch D."/>
            <person name="Podicherti R."/>
            <person name="Tsui H.-C.T."/>
            <person name="Winkler M.E."/>
        </authorList>
    </citation>
    <scope>NUCLEOTIDE SEQUENCE</scope>
</reference>
<dbReference type="PROSITE" id="PS50059">
    <property type="entry name" value="FKBP_PPIASE"/>
    <property type="match status" value="1"/>
</dbReference>
<dbReference type="Gene3D" id="3.10.50.40">
    <property type="match status" value="1"/>
</dbReference>
<keyword evidence="5" id="KW-0963">Cytoplasm</keyword>
<dbReference type="PANTHER" id="PTHR47861:SF3">
    <property type="entry name" value="FKBP-TYPE PEPTIDYL-PROLYL CIS-TRANS ISOMERASE SLYD"/>
    <property type="match status" value="1"/>
</dbReference>
<dbReference type="PANTHER" id="PTHR47861">
    <property type="entry name" value="FKBP-TYPE PEPTIDYL-PROLYL CIS-TRANS ISOMERASE SLYD"/>
    <property type="match status" value="1"/>
</dbReference>
<evidence type="ECO:0000256" key="4">
    <source>
        <dbReference type="ARBA" id="ARBA00013194"/>
    </source>
</evidence>
<comment type="catalytic activity">
    <reaction evidence="1">
        <text>[protein]-peptidylproline (omega=180) = [protein]-peptidylproline (omega=0)</text>
        <dbReference type="Rhea" id="RHEA:16237"/>
        <dbReference type="Rhea" id="RHEA-COMP:10747"/>
        <dbReference type="Rhea" id="RHEA-COMP:10748"/>
        <dbReference type="ChEBI" id="CHEBI:83833"/>
        <dbReference type="ChEBI" id="CHEBI:83834"/>
        <dbReference type="EC" id="5.2.1.8"/>
    </reaction>
</comment>
<comment type="subcellular location">
    <subcellularLocation>
        <location evidence="2">Cytoplasm</location>
    </subcellularLocation>
</comment>
<dbReference type="GO" id="GO:0005737">
    <property type="term" value="C:cytoplasm"/>
    <property type="evidence" value="ECO:0007669"/>
    <property type="project" value="UniProtKB-SubCell"/>
</dbReference>
<sequence length="160" mass="17590">MIAKNKVVSLNYCLKDTQGEELDRADADKPMKYIHGGGAIVSGLENALDGLKVGDKKEVTVKPEEGYGEIVSELRMKVERNKLPAGQEITVGMELTGEHGDGKKYAFTIVEIKGDDIYMDGNHPWAGKTVHFSVEVMEIRDATTEELKHGHVHGEGGHHH</sequence>
<evidence type="ECO:0000256" key="1">
    <source>
        <dbReference type="ARBA" id="ARBA00000971"/>
    </source>
</evidence>
<gene>
    <name evidence="10" type="ORF">METZ01_LOCUS332983</name>
</gene>
<feature type="domain" description="PPIase FKBP-type" evidence="9">
    <location>
        <begin position="5"/>
        <end position="99"/>
    </location>
</feature>
<keyword evidence="8" id="KW-0413">Isomerase</keyword>
<evidence type="ECO:0000313" key="10">
    <source>
        <dbReference type="EMBL" id="SVC80129.1"/>
    </source>
</evidence>
<evidence type="ECO:0000256" key="6">
    <source>
        <dbReference type="ARBA" id="ARBA00023110"/>
    </source>
</evidence>
<dbReference type="SUPFAM" id="SSF54534">
    <property type="entry name" value="FKBP-like"/>
    <property type="match status" value="1"/>
</dbReference>
<evidence type="ECO:0000256" key="7">
    <source>
        <dbReference type="ARBA" id="ARBA00023186"/>
    </source>
</evidence>
<dbReference type="InterPro" id="IPR001179">
    <property type="entry name" value="PPIase_FKBP_dom"/>
</dbReference>
<organism evidence="10">
    <name type="scientific">marine metagenome</name>
    <dbReference type="NCBI Taxonomy" id="408172"/>
    <lineage>
        <taxon>unclassified sequences</taxon>
        <taxon>metagenomes</taxon>
        <taxon>ecological metagenomes</taxon>
    </lineage>
</organism>
<dbReference type="GO" id="GO:0042026">
    <property type="term" value="P:protein refolding"/>
    <property type="evidence" value="ECO:0007669"/>
    <property type="project" value="UniProtKB-ARBA"/>
</dbReference>
<keyword evidence="7" id="KW-0143">Chaperone</keyword>
<evidence type="ECO:0000256" key="5">
    <source>
        <dbReference type="ARBA" id="ARBA00022490"/>
    </source>
</evidence>
<dbReference type="EC" id="5.2.1.8" evidence="4"/>
<dbReference type="EMBL" id="UINC01111716">
    <property type="protein sequence ID" value="SVC80129.1"/>
    <property type="molecule type" value="Genomic_DNA"/>
</dbReference>
<proteinExistence type="inferred from homology"/>